<dbReference type="EMBL" id="JAMPLM010000009">
    <property type="protein sequence ID" value="MEP1059297.1"/>
    <property type="molecule type" value="Genomic_DNA"/>
</dbReference>
<name>A0ABV0KJM7_9CYAN</name>
<evidence type="ECO:0000313" key="1">
    <source>
        <dbReference type="EMBL" id="MEP1059297.1"/>
    </source>
</evidence>
<accession>A0ABV0KJM7</accession>
<evidence type="ECO:0000313" key="2">
    <source>
        <dbReference type="Proteomes" id="UP001476950"/>
    </source>
</evidence>
<proteinExistence type="predicted"/>
<dbReference type="Proteomes" id="UP001476950">
    <property type="component" value="Unassembled WGS sequence"/>
</dbReference>
<reference evidence="1 2" key="1">
    <citation type="submission" date="2022-04" db="EMBL/GenBank/DDBJ databases">
        <title>Positive selection, recombination, and allopatry shape intraspecific diversity of widespread and dominant cyanobacteria.</title>
        <authorList>
            <person name="Wei J."/>
            <person name="Shu W."/>
            <person name="Hu C."/>
        </authorList>
    </citation>
    <scope>NUCLEOTIDE SEQUENCE [LARGE SCALE GENOMIC DNA]</scope>
    <source>
        <strain evidence="1 2">AS-A4</strain>
    </source>
</reference>
<sequence length="76" mass="8750">MNIFRDNGAIGLLSRIFWELYPKANIINTFSHDRSSAGHARESVSFHSTIAMKKPYTVKVQGIRVEFTQPLRDDRL</sequence>
<gene>
    <name evidence="1" type="ORF">NDI38_12685</name>
</gene>
<keyword evidence="2" id="KW-1185">Reference proteome</keyword>
<protein>
    <submittedName>
        <fullName evidence="1">Uncharacterized protein</fullName>
    </submittedName>
</protein>
<organism evidence="1 2">
    <name type="scientific">Stenomitos frigidus AS-A4</name>
    <dbReference type="NCBI Taxonomy" id="2933935"/>
    <lineage>
        <taxon>Bacteria</taxon>
        <taxon>Bacillati</taxon>
        <taxon>Cyanobacteriota</taxon>
        <taxon>Cyanophyceae</taxon>
        <taxon>Leptolyngbyales</taxon>
        <taxon>Leptolyngbyaceae</taxon>
        <taxon>Stenomitos</taxon>
    </lineage>
</organism>
<comment type="caution">
    <text evidence="1">The sequence shown here is derived from an EMBL/GenBank/DDBJ whole genome shotgun (WGS) entry which is preliminary data.</text>
</comment>
<dbReference type="RefSeq" id="WP_190449045.1">
    <property type="nucleotide sequence ID" value="NZ_JAMPLM010000009.1"/>
</dbReference>